<reference evidence="2 3" key="1">
    <citation type="submission" date="2007-02" db="EMBL/GenBank/DDBJ databases">
        <title>Complete sequence of chromosome of Shewanella baltica OS155.</title>
        <authorList>
            <consortium name="US DOE Joint Genome Institute"/>
            <person name="Copeland A."/>
            <person name="Lucas S."/>
            <person name="Lapidus A."/>
            <person name="Barry K."/>
            <person name="Detter J.C."/>
            <person name="Glavina del Rio T."/>
            <person name="Hammon N."/>
            <person name="Israni S."/>
            <person name="Dalin E."/>
            <person name="Tice H."/>
            <person name="Pitluck S."/>
            <person name="Sims D.R."/>
            <person name="Brettin T."/>
            <person name="Bruce D."/>
            <person name="Han C."/>
            <person name="Tapia R."/>
            <person name="Brainard J."/>
            <person name="Schmutz J."/>
            <person name="Larimer F."/>
            <person name="Land M."/>
            <person name="Hauser L."/>
            <person name="Kyrpides N."/>
            <person name="Mikhailova N."/>
            <person name="Brettar I."/>
            <person name="Klappenbach J."/>
            <person name="Konstantinidis K."/>
            <person name="Rodrigues J."/>
            <person name="Tiedje J."/>
            <person name="Richardson P."/>
        </authorList>
    </citation>
    <scope>NUCLEOTIDE SEQUENCE [LARGE SCALE GENOMIC DNA]</scope>
    <source>
        <strain evidence="3">OS155 / ATCC BAA-1091</strain>
    </source>
</reference>
<evidence type="ECO:0000313" key="3">
    <source>
        <dbReference type="Proteomes" id="UP000001557"/>
    </source>
</evidence>
<dbReference type="Proteomes" id="UP000001557">
    <property type="component" value="Chromosome"/>
</dbReference>
<name>A3D6K6_SHEB5</name>
<feature type="domain" description="Glycosyl transferase family 1" evidence="1">
    <location>
        <begin position="192"/>
        <end position="330"/>
    </location>
</feature>
<dbReference type="PANTHER" id="PTHR12526:SF630">
    <property type="entry name" value="GLYCOSYLTRANSFERASE"/>
    <property type="match status" value="1"/>
</dbReference>
<proteinExistence type="predicted"/>
<dbReference type="HOGENOM" id="CLU_055430_0_0_6"/>
<gene>
    <name evidence="2" type="ordered locus">Sbal_2886</name>
</gene>
<accession>A3D6K6</accession>
<dbReference type="Pfam" id="PF00534">
    <property type="entry name" value="Glycos_transf_1"/>
    <property type="match status" value="1"/>
</dbReference>
<dbReference type="Gene3D" id="3.40.50.2000">
    <property type="entry name" value="Glycogen Phosphorylase B"/>
    <property type="match status" value="2"/>
</dbReference>
<keyword evidence="2" id="KW-0808">Transferase</keyword>
<dbReference type="GO" id="GO:1901135">
    <property type="term" value="P:carbohydrate derivative metabolic process"/>
    <property type="evidence" value="ECO:0007669"/>
    <property type="project" value="UniProtKB-ARBA"/>
</dbReference>
<evidence type="ECO:0000313" key="2">
    <source>
        <dbReference type="EMBL" id="ABN62369.1"/>
    </source>
</evidence>
<keyword evidence="3" id="KW-1185">Reference proteome</keyword>
<dbReference type="OrthoDB" id="6286688at2"/>
<dbReference type="RefSeq" id="WP_011847280.1">
    <property type="nucleotide sequence ID" value="NC_009052.1"/>
</dbReference>
<sequence>MKKKFATIFNNFENVHLTKDVGMIPCAFTMLEGYDKSIIFYWDKKGKEEKIELNEVILHPIKARFRLFYYLKLFIEIFLENVTAINLYHDSIQTALFCYVAKLINVKVYLKLDLGDRGCEALLKRKYSKNFIDKMRLVGLNLATCISTETLWIFDNLNKNNVFKSDRFLQIPNAILESTVKSEPKPYCQRFNRIVVVGRVGAFEKNHELILNALTEIKMLNGWTIDFVGPIEESFNEKIDLFYKNNESYINIVRFIGNKNRDELMDIYSTSKVFLLSSLWEGFSLAMVEAAYLGCYIISTKVGGVLEVTDNGSLGNIYEKEELAEKLMQLDDSVVGAGYDKRLTFCQDTFKLGKYSKNIAKRLG</sequence>
<dbReference type="CDD" id="cd03801">
    <property type="entry name" value="GT4_PimA-like"/>
    <property type="match status" value="1"/>
</dbReference>
<dbReference type="InterPro" id="IPR001296">
    <property type="entry name" value="Glyco_trans_1"/>
</dbReference>
<dbReference type="KEGG" id="sbl:Sbal_2886"/>
<dbReference type="EMBL" id="CP000563">
    <property type="protein sequence ID" value="ABN62369.1"/>
    <property type="molecule type" value="Genomic_DNA"/>
</dbReference>
<dbReference type="SUPFAM" id="SSF53756">
    <property type="entry name" value="UDP-Glycosyltransferase/glycogen phosphorylase"/>
    <property type="match status" value="1"/>
</dbReference>
<dbReference type="CAZy" id="GT4">
    <property type="family name" value="Glycosyltransferase Family 4"/>
</dbReference>
<evidence type="ECO:0000259" key="1">
    <source>
        <dbReference type="Pfam" id="PF00534"/>
    </source>
</evidence>
<dbReference type="GO" id="GO:0016757">
    <property type="term" value="F:glycosyltransferase activity"/>
    <property type="evidence" value="ECO:0007669"/>
    <property type="project" value="InterPro"/>
</dbReference>
<protein>
    <submittedName>
        <fullName evidence="2">Glycosyl transferase, group 1</fullName>
    </submittedName>
</protein>
<dbReference type="PANTHER" id="PTHR12526">
    <property type="entry name" value="GLYCOSYLTRANSFERASE"/>
    <property type="match status" value="1"/>
</dbReference>
<dbReference type="AlphaFoldDB" id="A3D6K6"/>
<dbReference type="STRING" id="325240.Sbal_2886"/>
<organism evidence="2 3">
    <name type="scientific">Shewanella baltica (strain OS155 / ATCC BAA-1091)</name>
    <dbReference type="NCBI Taxonomy" id="325240"/>
    <lineage>
        <taxon>Bacteria</taxon>
        <taxon>Pseudomonadati</taxon>
        <taxon>Pseudomonadota</taxon>
        <taxon>Gammaproteobacteria</taxon>
        <taxon>Alteromonadales</taxon>
        <taxon>Shewanellaceae</taxon>
        <taxon>Shewanella</taxon>
    </lineage>
</organism>